<dbReference type="WBParaSite" id="L893_g22013.t1">
    <property type="protein sequence ID" value="L893_g22013.t1"/>
    <property type="gene ID" value="L893_g22013"/>
</dbReference>
<evidence type="ECO:0000313" key="2">
    <source>
        <dbReference type="Proteomes" id="UP000095287"/>
    </source>
</evidence>
<organism evidence="2 3">
    <name type="scientific">Steinernema glaseri</name>
    <dbReference type="NCBI Taxonomy" id="37863"/>
    <lineage>
        <taxon>Eukaryota</taxon>
        <taxon>Metazoa</taxon>
        <taxon>Ecdysozoa</taxon>
        <taxon>Nematoda</taxon>
        <taxon>Chromadorea</taxon>
        <taxon>Rhabditida</taxon>
        <taxon>Tylenchina</taxon>
        <taxon>Panagrolaimomorpha</taxon>
        <taxon>Strongyloidoidea</taxon>
        <taxon>Steinernematidae</taxon>
        <taxon>Steinernema</taxon>
    </lineage>
</organism>
<proteinExistence type="predicted"/>
<feature type="signal peptide" evidence="1">
    <location>
        <begin position="1"/>
        <end position="16"/>
    </location>
</feature>
<keyword evidence="2" id="KW-1185">Reference proteome</keyword>
<evidence type="ECO:0000313" key="3">
    <source>
        <dbReference type="WBParaSite" id="L893_g22013.t1"/>
    </source>
</evidence>
<evidence type="ECO:0000256" key="1">
    <source>
        <dbReference type="SAM" id="SignalP"/>
    </source>
</evidence>
<reference evidence="3" key="1">
    <citation type="submission" date="2016-11" db="UniProtKB">
        <authorList>
            <consortium name="WormBaseParasite"/>
        </authorList>
    </citation>
    <scope>IDENTIFICATION</scope>
</reference>
<dbReference type="Proteomes" id="UP000095287">
    <property type="component" value="Unplaced"/>
</dbReference>
<sequence length="82" mass="9001">MIATLHTLALATSILGAPKWRLQHNSPDVCTPILRIGFIAVGPGCKQSVDVIFPKVTPLTPEQEEAMFKGKSCFFYCDSLFC</sequence>
<accession>A0A1I7Z263</accession>
<protein>
    <submittedName>
        <fullName evidence="3">Secreted protein</fullName>
    </submittedName>
</protein>
<name>A0A1I7Z263_9BILA</name>
<keyword evidence="1" id="KW-0732">Signal</keyword>
<dbReference type="AlphaFoldDB" id="A0A1I7Z263"/>
<feature type="chain" id="PRO_5009312871" evidence="1">
    <location>
        <begin position="17"/>
        <end position="82"/>
    </location>
</feature>